<dbReference type="Proteomes" id="UP000228568">
    <property type="component" value="Unassembled WGS sequence"/>
</dbReference>
<dbReference type="InterPro" id="IPR050486">
    <property type="entry name" value="Mannose-1P_guanyltransferase"/>
</dbReference>
<dbReference type="SUPFAM" id="SSF53448">
    <property type="entry name" value="Nucleotide-diphospho-sugar transferases"/>
    <property type="match status" value="1"/>
</dbReference>
<organism evidence="2 3">
    <name type="scientific">Candidatus Magasanikbacteria bacterium CG_4_10_14_0_2_um_filter_37_12</name>
    <dbReference type="NCBI Taxonomy" id="1974637"/>
    <lineage>
        <taxon>Bacteria</taxon>
        <taxon>Candidatus Magasanikiibacteriota</taxon>
    </lineage>
</organism>
<protein>
    <recommendedName>
        <fullName evidence="1">Nucleotidyl transferase domain-containing protein</fullName>
    </recommendedName>
</protein>
<evidence type="ECO:0000259" key="1">
    <source>
        <dbReference type="Pfam" id="PF00483"/>
    </source>
</evidence>
<evidence type="ECO:0000313" key="3">
    <source>
        <dbReference type="Proteomes" id="UP000228568"/>
    </source>
</evidence>
<accession>A0A2M7V7R0</accession>
<reference evidence="3" key="1">
    <citation type="submission" date="2017-09" db="EMBL/GenBank/DDBJ databases">
        <title>Depth-based differentiation of microbial function through sediment-hosted aquifers and enrichment of novel symbionts in the deep terrestrial subsurface.</title>
        <authorList>
            <person name="Probst A.J."/>
            <person name="Ladd B."/>
            <person name="Jarett J.K."/>
            <person name="Geller-Mcgrath D.E."/>
            <person name="Sieber C.M.K."/>
            <person name="Emerson J.B."/>
            <person name="Anantharaman K."/>
            <person name="Thomas B.C."/>
            <person name="Malmstrom R."/>
            <person name="Stieglmeier M."/>
            <person name="Klingl A."/>
            <person name="Woyke T."/>
            <person name="Ryan C.M."/>
            <person name="Banfield J.F."/>
        </authorList>
    </citation>
    <scope>NUCLEOTIDE SEQUENCE [LARGE SCALE GENOMIC DNA]</scope>
</reference>
<sequence length="230" mass="25896">MNVIILCGGLSTRLGDITKDVPKILLPIAGRTVLDLQLDMFADLEIKEIIFAAGHLSEVLEKHVGDKYAGYGIKHVVEEKRLGTGGAIKNAFNFVSNPDEPTIILNGDVLTTIDLSDMVGKISATSDGIILASRVDNAFTYGTLNYDDQFHLDSFQEKKLEHIPGYINGGVYIFNPQIKKYFPVEEIFSVEYNVFPFVKDLYVYESDRPWVDVGVPERLEWARENWHKIL</sequence>
<proteinExistence type="predicted"/>
<dbReference type="Gene3D" id="3.90.550.10">
    <property type="entry name" value="Spore Coat Polysaccharide Biosynthesis Protein SpsA, Chain A"/>
    <property type="match status" value="1"/>
</dbReference>
<feature type="domain" description="Nucleotidyl transferase" evidence="1">
    <location>
        <begin position="3"/>
        <end position="219"/>
    </location>
</feature>
<comment type="caution">
    <text evidence="2">The sequence shown here is derived from an EMBL/GenBank/DDBJ whole genome shotgun (WGS) entry which is preliminary data.</text>
</comment>
<dbReference type="Pfam" id="PF00483">
    <property type="entry name" value="NTP_transferase"/>
    <property type="match status" value="1"/>
</dbReference>
<dbReference type="PANTHER" id="PTHR22572">
    <property type="entry name" value="SUGAR-1-PHOSPHATE GUANYL TRANSFERASE"/>
    <property type="match status" value="1"/>
</dbReference>
<name>A0A2M7V7R0_9BACT</name>
<dbReference type="EMBL" id="PFPK01000034">
    <property type="protein sequence ID" value="PIZ94716.1"/>
    <property type="molecule type" value="Genomic_DNA"/>
</dbReference>
<dbReference type="InterPro" id="IPR029044">
    <property type="entry name" value="Nucleotide-diphossugar_trans"/>
</dbReference>
<dbReference type="AlphaFoldDB" id="A0A2M7V7R0"/>
<gene>
    <name evidence="2" type="ORF">COX81_02820</name>
</gene>
<dbReference type="InterPro" id="IPR005835">
    <property type="entry name" value="NTP_transferase_dom"/>
</dbReference>
<evidence type="ECO:0000313" key="2">
    <source>
        <dbReference type="EMBL" id="PIZ94716.1"/>
    </source>
</evidence>